<dbReference type="Proteomes" id="UP001174909">
    <property type="component" value="Unassembled WGS sequence"/>
</dbReference>
<protein>
    <submittedName>
        <fullName evidence="2">Uncharacterized protein</fullName>
    </submittedName>
</protein>
<keyword evidence="3" id="KW-1185">Reference proteome</keyword>
<proteinExistence type="predicted"/>
<evidence type="ECO:0000256" key="1">
    <source>
        <dbReference type="SAM" id="MobiDB-lite"/>
    </source>
</evidence>
<sequence length="223" mass="24418">GDSVVFTPYSKTQLVESIDSKLVCCNNLFTGSKRNLTISTNIRMVNSRANARIDLHSNNGTPAPTPATVEYSYVPVTHTIKYLERDCTGQYSTVINTGHCNSSDNFIGTYAEIELLTTSSALPPPPVTGETVQYSRPSEKQPCHQTPQEPVQGEVTSNDEISHGQEDQEKNNAEPTDLHPLDKDISVHLILLQLRTVQSCWRALGEAAGLERETMDMIDGGVG</sequence>
<name>A0AA35TT25_GEOBA</name>
<feature type="region of interest" description="Disordered" evidence="1">
    <location>
        <begin position="119"/>
        <end position="179"/>
    </location>
</feature>
<evidence type="ECO:0000313" key="3">
    <source>
        <dbReference type="Proteomes" id="UP001174909"/>
    </source>
</evidence>
<organism evidence="2 3">
    <name type="scientific">Geodia barretti</name>
    <name type="common">Barrett's horny sponge</name>
    <dbReference type="NCBI Taxonomy" id="519541"/>
    <lineage>
        <taxon>Eukaryota</taxon>
        <taxon>Metazoa</taxon>
        <taxon>Porifera</taxon>
        <taxon>Demospongiae</taxon>
        <taxon>Heteroscleromorpha</taxon>
        <taxon>Tetractinellida</taxon>
        <taxon>Astrophorina</taxon>
        <taxon>Geodiidae</taxon>
        <taxon>Geodia</taxon>
    </lineage>
</organism>
<feature type="compositionally biased region" description="Polar residues" evidence="1">
    <location>
        <begin position="143"/>
        <end position="159"/>
    </location>
</feature>
<feature type="compositionally biased region" description="Basic and acidic residues" evidence="1">
    <location>
        <begin position="160"/>
        <end position="179"/>
    </location>
</feature>
<accession>A0AA35TT25</accession>
<feature type="non-terminal residue" evidence="2">
    <location>
        <position position="223"/>
    </location>
</feature>
<gene>
    <name evidence="2" type="ORF">GBAR_LOCUS29124</name>
</gene>
<dbReference type="EMBL" id="CASHTH010004080">
    <property type="protein sequence ID" value="CAI8053251.1"/>
    <property type="molecule type" value="Genomic_DNA"/>
</dbReference>
<reference evidence="2" key="1">
    <citation type="submission" date="2023-03" db="EMBL/GenBank/DDBJ databases">
        <authorList>
            <person name="Steffen K."/>
            <person name="Cardenas P."/>
        </authorList>
    </citation>
    <scope>NUCLEOTIDE SEQUENCE</scope>
</reference>
<dbReference type="AlphaFoldDB" id="A0AA35TT25"/>
<comment type="caution">
    <text evidence="2">The sequence shown here is derived from an EMBL/GenBank/DDBJ whole genome shotgun (WGS) entry which is preliminary data.</text>
</comment>
<evidence type="ECO:0000313" key="2">
    <source>
        <dbReference type="EMBL" id="CAI8053251.1"/>
    </source>
</evidence>